<sequence>MWFHFPAYVICILCAACCSSMPESFPEGLPFNLKLESCNFEHVLSWQAGTDPNVTAHYRVLYADHSRNWMIAQNCSYIEHLSCNLTEDLKNLSVPYRVFVWSFVGTKEFNSSTLDFVPLTDTCLGPPEVNISSCLNCINVTVKLPTSHLRNNEKPVSLIDIYKNIDYYITLKTFDREHKEICSANSSIVL</sequence>
<reference evidence="4" key="1">
    <citation type="submission" date="2018-09" db="EMBL/GenBank/DDBJ databases">
        <title>Common duck and Muscovy duck high density SNP chip.</title>
        <authorList>
            <person name="Vignal A."/>
            <person name="Thebault N."/>
            <person name="Warren W.C."/>
        </authorList>
    </citation>
    <scope>NUCLEOTIDE SEQUENCE [LARGE SCALE GENOMIC DNA]</scope>
</reference>
<dbReference type="InterPro" id="IPR003961">
    <property type="entry name" value="FN3_dom"/>
</dbReference>
<evidence type="ECO:0000259" key="3">
    <source>
        <dbReference type="Pfam" id="PF09294"/>
    </source>
</evidence>
<dbReference type="Pfam" id="PF01108">
    <property type="entry name" value="Tissue_fac"/>
    <property type="match status" value="1"/>
</dbReference>
<dbReference type="GO" id="GO:0042018">
    <property type="term" value="F:interleukin-22 receptor activity"/>
    <property type="evidence" value="ECO:0007669"/>
    <property type="project" value="TreeGrafter"/>
</dbReference>
<evidence type="ECO:0008006" key="6">
    <source>
        <dbReference type="Google" id="ProtNLM"/>
    </source>
</evidence>
<evidence type="ECO:0000313" key="4">
    <source>
        <dbReference type="Ensembl" id="ENSCMMP00000004594.1"/>
    </source>
</evidence>
<dbReference type="Ensembl" id="ENSCMMT00000005128.1">
    <property type="protein sequence ID" value="ENSCMMP00000004594.1"/>
    <property type="gene ID" value="ENSCMMG00000002882.1"/>
</dbReference>
<proteinExistence type="predicted"/>
<dbReference type="InterPro" id="IPR013783">
    <property type="entry name" value="Ig-like_fold"/>
</dbReference>
<dbReference type="InterPro" id="IPR036116">
    <property type="entry name" value="FN3_sf"/>
</dbReference>
<dbReference type="InterPro" id="IPR015373">
    <property type="entry name" value="Interferon/interleukin_rcp_dom"/>
</dbReference>
<dbReference type="Pfam" id="PF09294">
    <property type="entry name" value="Interfer-bind"/>
    <property type="match status" value="1"/>
</dbReference>
<feature type="domain" description="Interferon/interleukin receptor" evidence="3">
    <location>
        <begin position="122"/>
        <end position="189"/>
    </location>
</feature>
<keyword evidence="1" id="KW-0732">Signal</keyword>
<dbReference type="AlphaFoldDB" id="A0A8C3BET5"/>
<reference evidence="4" key="3">
    <citation type="submission" date="2025-09" db="UniProtKB">
        <authorList>
            <consortium name="Ensembl"/>
        </authorList>
    </citation>
    <scope>IDENTIFICATION</scope>
</reference>
<evidence type="ECO:0000256" key="1">
    <source>
        <dbReference type="SAM" id="SignalP"/>
    </source>
</evidence>
<feature type="chain" id="PRO_5034648735" description="Interferon alpha/beta receptor 2" evidence="1">
    <location>
        <begin position="21"/>
        <end position="190"/>
    </location>
</feature>
<reference evidence="4" key="2">
    <citation type="submission" date="2025-08" db="UniProtKB">
        <authorList>
            <consortium name="Ensembl"/>
        </authorList>
    </citation>
    <scope>IDENTIFICATION</scope>
</reference>
<name>A0A8C3BET5_CAIMO</name>
<organism evidence="4 5">
    <name type="scientific">Cairina moschata</name>
    <name type="common">Muscovy duck</name>
    <dbReference type="NCBI Taxonomy" id="8855"/>
    <lineage>
        <taxon>Eukaryota</taxon>
        <taxon>Metazoa</taxon>
        <taxon>Chordata</taxon>
        <taxon>Craniata</taxon>
        <taxon>Vertebrata</taxon>
        <taxon>Euteleostomi</taxon>
        <taxon>Archelosauria</taxon>
        <taxon>Archosauria</taxon>
        <taxon>Dinosauria</taxon>
        <taxon>Saurischia</taxon>
        <taxon>Theropoda</taxon>
        <taxon>Coelurosauria</taxon>
        <taxon>Aves</taxon>
        <taxon>Neognathae</taxon>
        <taxon>Galloanserae</taxon>
        <taxon>Anseriformes</taxon>
        <taxon>Anatidae</taxon>
        <taxon>Anatinae</taxon>
        <taxon>Cairina</taxon>
    </lineage>
</organism>
<keyword evidence="5" id="KW-1185">Reference proteome</keyword>
<accession>A0A8C3BET5</accession>
<dbReference type="PANTHER" id="PTHR20859">
    <property type="entry name" value="INTERFERON/INTERLEUKIN RECEPTOR"/>
    <property type="match status" value="1"/>
</dbReference>
<feature type="domain" description="Fibronectin type-III" evidence="2">
    <location>
        <begin position="9"/>
        <end position="107"/>
    </location>
</feature>
<dbReference type="SUPFAM" id="SSF49265">
    <property type="entry name" value="Fibronectin type III"/>
    <property type="match status" value="2"/>
</dbReference>
<dbReference type="Proteomes" id="UP000694556">
    <property type="component" value="Chromosome 1"/>
</dbReference>
<dbReference type="InterPro" id="IPR050650">
    <property type="entry name" value="Type-II_Cytokine-TF_Rcpt"/>
</dbReference>
<dbReference type="PANTHER" id="PTHR20859:SF84">
    <property type="entry name" value="INTERFERON ALPHA_BETA RECEPTOR 2"/>
    <property type="match status" value="1"/>
</dbReference>
<feature type="signal peptide" evidence="1">
    <location>
        <begin position="1"/>
        <end position="20"/>
    </location>
</feature>
<protein>
    <recommendedName>
        <fullName evidence="6">Interferon alpha/beta receptor 2</fullName>
    </recommendedName>
</protein>
<evidence type="ECO:0000259" key="2">
    <source>
        <dbReference type="Pfam" id="PF01108"/>
    </source>
</evidence>
<evidence type="ECO:0000313" key="5">
    <source>
        <dbReference type="Proteomes" id="UP000694556"/>
    </source>
</evidence>
<dbReference type="GO" id="GO:0005886">
    <property type="term" value="C:plasma membrane"/>
    <property type="evidence" value="ECO:0007669"/>
    <property type="project" value="TreeGrafter"/>
</dbReference>
<dbReference type="Gene3D" id="2.60.40.10">
    <property type="entry name" value="Immunoglobulins"/>
    <property type="match status" value="1"/>
</dbReference>